<evidence type="ECO:0000256" key="3">
    <source>
        <dbReference type="ARBA" id="ARBA00023163"/>
    </source>
</evidence>
<dbReference type="EMBL" id="CP030118">
    <property type="protein sequence ID" value="QDL11074.1"/>
    <property type="molecule type" value="Genomic_DNA"/>
</dbReference>
<comment type="catalytic activity">
    <reaction evidence="4">
        <text>UMP + diphosphate = 5-phospho-alpha-D-ribose 1-diphosphate + uracil</text>
        <dbReference type="Rhea" id="RHEA:13017"/>
        <dbReference type="ChEBI" id="CHEBI:17568"/>
        <dbReference type="ChEBI" id="CHEBI:33019"/>
        <dbReference type="ChEBI" id="CHEBI:57865"/>
        <dbReference type="ChEBI" id="CHEBI:58017"/>
        <dbReference type="EC" id="2.4.2.9"/>
    </reaction>
</comment>
<dbReference type="GO" id="GO:0006355">
    <property type="term" value="P:regulation of DNA-templated transcription"/>
    <property type="evidence" value="ECO:0007669"/>
    <property type="project" value="UniProtKB-UniRule"/>
</dbReference>
<evidence type="ECO:0000259" key="5">
    <source>
        <dbReference type="Pfam" id="PF00156"/>
    </source>
</evidence>
<dbReference type="InterPro" id="IPR000836">
    <property type="entry name" value="PRTase_dom"/>
</dbReference>
<evidence type="ECO:0000256" key="2">
    <source>
        <dbReference type="ARBA" id="ARBA00023015"/>
    </source>
</evidence>
<dbReference type="PANTHER" id="PTHR11608:SF0">
    <property type="entry name" value="BIFUNCTIONAL PROTEIN PYRR"/>
    <property type="match status" value="1"/>
</dbReference>
<keyword evidence="4 6" id="KW-0328">Glycosyltransferase</keyword>
<dbReference type="FunFam" id="3.40.50.2020:FF:000020">
    <property type="entry name" value="Bifunctional protein PyrR"/>
    <property type="match status" value="1"/>
</dbReference>
<sequence length="182" mass="20409">MTASVETKVVEILSPEELRRTVNRLASQIVEKTRDLSQLVLLGIYTRGVPLAQLLTRQIEALEGIPIATGALDITFYRDDLDQIGLRTPAKTDIPFDLTGKTVVLVDDVIYKGRTIRAALNAVNEYGRPEIIRLAVLVDRGHRELPIHPDFVGKQLPTAKEEIVKVYLDNWDRRDAVELIGD</sequence>
<comment type="function">
    <text evidence="4">Regulates the transcription of the pyrimidine nucleotide (pyr) operon in response to exogenous pyrimidines.</text>
</comment>
<dbReference type="EC" id="2.4.2.9" evidence="4"/>
<feature type="domain" description="Phosphoribosyltransferase" evidence="5">
    <location>
        <begin position="14"/>
        <end position="169"/>
    </location>
</feature>
<dbReference type="KEGG" id="bsen:DP114_27080"/>
<dbReference type="PANTHER" id="PTHR11608">
    <property type="entry name" value="BIFUNCTIONAL PROTEIN PYRR"/>
    <property type="match status" value="1"/>
</dbReference>
<comment type="similarity">
    <text evidence="1 4">Belongs to the purine/pyrimidine phosphoribosyltransferase family. PyrR subfamily.</text>
</comment>
<keyword evidence="3 4" id="KW-0804">Transcription</keyword>
<evidence type="ECO:0000313" key="7">
    <source>
        <dbReference type="Proteomes" id="UP000503129"/>
    </source>
</evidence>
<dbReference type="Gene3D" id="3.40.50.2020">
    <property type="match status" value="1"/>
</dbReference>
<evidence type="ECO:0000256" key="1">
    <source>
        <dbReference type="ARBA" id="ARBA00005565"/>
    </source>
</evidence>
<dbReference type="InterPro" id="IPR023050">
    <property type="entry name" value="PyrR"/>
</dbReference>
<feature type="short sequence motif" description="PRPP-binding" evidence="4">
    <location>
        <begin position="103"/>
        <end position="115"/>
    </location>
</feature>
<accession>A0A856MLU7</accession>
<dbReference type="GO" id="GO:0004845">
    <property type="term" value="F:uracil phosphoribosyltransferase activity"/>
    <property type="evidence" value="ECO:0007669"/>
    <property type="project" value="UniProtKB-UniRule"/>
</dbReference>
<comment type="function">
    <text evidence="4">Also displays a weak uracil phosphoribosyltransferase activity which is not physiologically significant.</text>
</comment>
<dbReference type="Pfam" id="PF00156">
    <property type="entry name" value="Pribosyltran"/>
    <property type="match status" value="1"/>
</dbReference>
<keyword evidence="7" id="KW-1185">Reference proteome</keyword>
<protein>
    <recommendedName>
        <fullName evidence="4">Bifunctional protein PyrR</fullName>
    </recommendedName>
    <domain>
        <recommendedName>
            <fullName evidence="4">Pyrimidine operon regulatory protein</fullName>
        </recommendedName>
    </domain>
    <domain>
        <recommendedName>
            <fullName evidence="4">Uracil phosphoribosyltransferase</fullName>
            <shortName evidence="4">UPRTase</shortName>
            <ecNumber evidence="4">2.4.2.9</ecNumber>
        </recommendedName>
    </domain>
</protein>
<dbReference type="Proteomes" id="UP000503129">
    <property type="component" value="Chromosome"/>
</dbReference>
<dbReference type="HAMAP" id="MF_01219">
    <property type="entry name" value="PyrR"/>
    <property type="match status" value="1"/>
</dbReference>
<dbReference type="AlphaFoldDB" id="A0A856MLU7"/>
<proteinExistence type="inferred from homology"/>
<dbReference type="CDD" id="cd06223">
    <property type="entry name" value="PRTases_typeI"/>
    <property type="match status" value="1"/>
</dbReference>
<keyword evidence="4 6" id="KW-0808">Transferase</keyword>
<reference evidence="6 7" key="1">
    <citation type="submission" date="2018-06" db="EMBL/GenBank/DDBJ databases">
        <title>Comparative genomics of Brasilonema spp. strains.</title>
        <authorList>
            <person name="Alvarenga D.O."/>
            <person name="Fiore M.F."/>
            <person name="Varani A.M."/>
        </authorList>
    </citation>
    <scope>NUCLEOTIDE SEQUENCE [LARGE SCALE GENOMIC DNA]</scope>
    <source>
        <strain evidence="6 7">CENA114</strain>
    </source>
</reference>
<gene>
    <name evidence="4" type="primary">pyrR</name>
    <name evidence="6" type="ORF">DP114_27080</name>
</gene>
<name>A0A856MLU7_9CYAN</name>
<evidence type="ECO:0000256" key="4">
    <source>
        <dbReference type="HAMAP-Rule" id="MF_01219"/>
    </source>
</evidence>
<organism evidence="6 7">
    <name type="scientific">Brasilonema sennae CENA114</name>
    <dbReference type="NCBI Taxonomy" id="415709"/>
    <lineage>
        <taxon>Bacteria</taxon>
        <taxon>Bacillati</taxon>
        <taxon>Cyanobacteriota</taxon>
        <taxon>Cyanophyceae</taxon>
        <taxon>Nostocales</taxon>
        <taxon>Scytonemataceae</taxon>
        <taxon>Brasilonema</taxon>
        <taxon>Bromeliae group (in: Brasilonema)</taxon>
    </lineage>
</organism>
<dbReference type="NCBIfam" id="NF003549">
    <property type="entry name" value="PRK05205.1-5"/>
    <property type="match status" value="1"/>
</dbReference>
<evidence type="ECO:0000313" key="6">
    <source>
        <dbReference type="EMBL" id="QDL11074.1"/>
    </source>
</evidence>
<dbReference type="RefSeq" id="WP_169153629.1">
    <property type="nucleotide sequence ID" value="NZ_CAWOXK010000001.1"/>
</dbReference>
<keyword evidence="2 4" id="KW-0805">Transcription regulation</keyword>
<dbReference type="NCBIfam" id="NF003545">
    <property type="entry name" value="PRK05205.1-1"/>
    <property type="match status" value="1"/>
</dbReference>
<dbReference type="InterPro" id="IPR050137">
    <property type="entry name" value="PyrR_bifunctional"/>
</dbReference>
<dbReference type="InterPro" id="IPR029057">
    <property type="entry name" value="PRTase-like"/>
</dbReference>
<dbReference type="SUPFAM" id="SSF53271">
    <property type="entry name" value="PRTase-like"/>
    <property type="match status" value="1"/>
</dbReference>